<dbReference type="CDD" id="cd05380">
    <property type="entry name" value="CAP_euk"/>
    <property type="match status" value="1"/>
</dbReference>
<dbReference type="SMART" id="SM00198">
    <property type="entry name" value="SCP"/>
    <property type="match status" value="1"/>
</dbReference>
<dbReference type="Pfam" id="PF00188">
    <property type="entry name" value="CAP"/>
    <property type="match status" value="1"/>
</dbReference>
<feature type="chain" id="PRO_5042004635" evidence="1">
    <location>
        <begin position="24"/>
        <end position="301"/>
    </location>
</feature>
<dbReference type="Proteomes" id="UP001201812">
    <property type="component" value="Unassembled WGS sequence"/>
</dbReference>
<evidence type="ECO:0000256" key="1">
    <source>
        <dbReference type="SAM" id="SignalP"/>
    </source>
</evidence>
<comment type="caution">
    <text evidence="3">The sequence shown here is derived from an EMBL/GenBank/DDBJ whole genome shotgun (WGS) entry which is preliminary data.</text>
</comment>
<reference evidence="3" key="1">
    <citation type="submission" date="2022-01" db="EMBL/GenBank/DDBJ databases">
        <title>Genome Sequence Resource for Two Populations of Ditylenchus destructor, the Migratory Endoparasitic Phytonematode.</title>
        <authorList>
            <person name="Zhang H."/>
            <person name="Lin R."/>
            <person name="Xie B."/>
        </authorList>
    </citation>
    <scope>NUCLEOTIDE SEQUENCE</scope>
    <source>
        <strain evidence="3">BazhouSP</strain>
    </source>
</reference>
<feature type="signal peptide" evidence="1">
    <location>
        <begin position="1"/>
        <end position="23"/>
    </location>
</feature>
<protein>
    <submittedName>
        <fullName evidence="3">Cysteine-rich secretory protein family domain-containing protein</fullName>
    </submittedName>
</protein>
<dbReference type="InterPro" id="IPR035940">
    <property type="entry name" value="CAP_sf"/>
</dbReference>
<accession>A0AAD4N096</accession>
<gene>
    <name evidence="3" type="ORF">DdX_09308</name>
</gene>
<dbReference type="Gene3D" id="3.40.33.10">
    <property type="entry name" value="CAP"/>
    <property type="match status" value="1"/>
</dbReference>
<dbReference type="EMBL" id="JAKKPZ010000016">
    <property type="protein sequence ID" value="KAI1713233.1"/>
    <property type="molecule type" value="Genomic_DNA"/>
</dbReference>
<evidence type="ECO:0000259" key="2">
    <source>
        <dbReference type="SMART" id="SM00198"/>
    </source>
</evidence>
<keyword evidence="4" id="KW-1185">Reference proteome</keyword>
<dbReference type="InterPro" id="IPR001283">
    <property type="entry name" value="CRISP-related"/>
</dbReference>
<keyword evidence="1" id="KW-0732">Signal</keyword>
<dbReference type="InterPro" id="IPR014044">
    <property type="entry name" value="CAP_dom"/>
</dbReference>
<dbReference type="PANTHER" id="PTHR10334">
    <property type="entry name" value="CYSTEINE-RICH SECRETORY PROTEIN-RELATED"/>
    <property type="match status" value="1"/>
</dbReference>
<dbReference type="SUPFAM" id="SSF55797">
    <property type="entry name" value="PR-1-like"/>
    <property type="match status" value="1"/>
</dbReference>
<dbReference type="AlphaFoldDB" id="A0AAD4N096"/>
<sequence>MSILLSNLISILFLVHLSSGVLGDTHITPEIRADITYGHNWRRASLASGLVQQFDCSNMPQAKKISRLAYDCKLEHSAKKWSQNCVWEHSKSHVGENLYAVSPPFPIREGMKMAMKAWWDEELKNLTEPLPKELTSNFMNRTKAGHFTQMSTDLITTVGCAATICPKLGLFVVCHYDKRQFDRRPIYTAGRKCSECHRCEAKTGLCEISKSLKRHMDHDKQCKVAPEKSISLDTTITHPFDNGKMETETYNFHMTDINGKVKEETVITKNGKVKKYERKVGKDKNWKGFFDRELDDFFSHF</sequence>
<evidence type="ECO:0000313" key="4">
    <source>
        <dbReference type="Proteomes" id="UP001201812"/>
    </source>
</evidence>
<proteinExistence type="predicted"/>
<organism evidence="3 4">
    <name type="scientific">Ditylenchus destructor</name>
    <dbReference type="NCBI Taxonomy" id="166010"/>
    <lineage>
        <taxon>Eukaryota</taxon>
        <taxon>Metazoa</taxon>
        <taxon>Ecdysozoa</taxon>
        <taxon>Nematoda</taxon>
        <taxon>Chromadorea</taxon>
        <taxon>Rhabditida</taxon>
        <taxon>Tylenchina</taxon>
        <taxon>Tylenchomorpha</taxon>
        <taxon>Sphaerularioidea</taxon>
        <taxon>Anguinidae</taxon>
        <taxon>Anguininae</taxon>
        <taxon>Ditylenchus</taxon>
    </lineage>
</organism>
<name>A0AAD4N096_9BILA</name>
<feature type="domain" description="SCP" evidence="2">
    <location>
        <begin position="30"/>
        <end position="184"/>
    </location>
</feature>
<evidence type="ECO:0000313" key="3">
    <source>
        <dbReference type="EMBL" id="KAI1713233.1"/>
    </source>
</evidence>